<protein>
    <recommendedName>
        <fullName evidence="3">NYN domain-containing protein</fullName>
    </recommendedName>
</protein>
<gene>
    <name evidence="1" type="ORF">EUTSA_v10015133mg</name>
</gene>
<reference evidence="1 2" key="1">
    <citation type="journal article" date="2013" name="Front. Plant Sci.">
        <title>The Reference Genome of the Halophytic Plant Eutrema salsugineum.</title>
        <authorList>
            <person name="Yang R."/>
            <person name="Jarvis D.E."/>
            <person name="Chen H."/>
            <person name="Beilstein M.A."/>
            <person name="Grimwood J."/>
            <person name="Jenkins J."/>
            <person name="Shu S."/>
            <person name="Prochnik S."/>
            <person name="Xin M."/>
            <person name="Ma C."/>
            <person name="Schmutz J."/>
            <person name="Wing R.A."/>
            <person name="Mitchell-Olds T."/>
            <person name="Schumaker K.S."/>
            <person name="Wang X."/>
        </authorList>
    </citation>
    <scope>NUCLEOTIDE SEQUENCE [LARGE SCALE GENOMIC DNA]</scope>
</reference>
<sequence>MSAETKTCIFWDLNDFPIPQHLDPEDIYKSIESAFRGNGFQGDVSVRLYADKNTLPTNPEKFDGNEIRTVLVPEVAGIDYARAREDEMHLDIFF</sequence>
<keyword evidence="2" id="KW-1185">Reference proteome</keyword>
<dbReference type="AlphaFoldDB" id="V4LHN2"/>
<name>V4LHN2_EUTSA</name>
<dbReference type="InterPro" id="IPR024768">
    <property type="entry name" value="Marf1"/>
</dbReference>
<evidence type="ECO:0000313" key="1">
    <source>
        <dbReference type="EMBL" id="ESQ43244.1"/>
    </source>
</evidence>
<evidence type="ECO:0000313" key="2">
    <source>
        <dbReference type="Proteomes" id="UP000030689"/>
    </source>
</evidence>
<dbReference type="PANTHER" id="PTHR14379:SF3">
    <property type="entry name" value="MEIOSIS REGULATOR AND MRNA STABILITY FACTOR 1"/>
    <property type="match status" value="1"/>
</dbReference>
<dbReference type="Gramene" id="ESQ43244">
    <property type="protein sequence ID" value="ESQ43244"/>
    <property type="gene ID" value="EUTSA_v10015133mg"/>
</dbReference>
<dbReference type="PANTHER" id="PTHR14379">
    <property type="entry name" value="LIMKAIN B LKAP"/>
    <property type="match status" value="1"/>
</dbReference>
<accession>V4LHN2</accession>
<dbReference type="GO" id="GO:0010468">
    <property type="term" value="P:regulation of gene expression"/>
    <property type="evidence" value="ECO:0007669"/>
    <property type="project" value="InterPro"/>
</dbReference>
<organism evidence="1 2">
    <name type="scientific">Eutrema salsugineum</name>
    <name type="common">Saltwater cress</name>
    <name type="synonym">Sisymbrium salsugineum</name>
    <dbReference type="NCBI Taxonomy" id="72664"/>
    <lineage>
        <taxon>Eukaryota</taxon>
        <taxon>Viridiplantae</taxon>
        <taxon>Streptophyta</taxon>
        <taxon>Embryophyta</taxon>
        <taxon>Tracheophyta</taxon>
        <taxon>Spermatophyta</taxon>
        <taxon>Magnoliopsida</taxon>
        <taxon>eudicotyledons</taxon>
        <taxon>Gunneridae</taxon>
        <taxon>Pentapetalae</taxon>
        <taxon>rosids</taxon>
        <taxon>malvids</taxon>
        <taxon>Brassicales</taxon>
        <taxon>Brassicaceae</taxon>
        <taxon>Eutremeae</taxon>
        <taxon>Eutrema</taxon>
    </lineage>
</organism>
<dbReference type="EMBL" id="KI517464">
    <property type="protein sequence ID" value="ESQ43244.1"/>
    <property type="molecule type" value="Genomic_DNA"/>
</dbReference>
<dbReference type="GO" id="GO:0005777">
    <property type="term" value="C:peroxisome"/>
    <property type="evidence" value="ECO:0007669"/>
    <property type="project" value="InterPro"/>
</dbReference>
<dbReference type="Proteomes" id="UP000030689">
    <property type="component" value="Unassembled WGS sequence"/>
</dbReference>
<proteinExistence type="predicted"/>
<evidence type="ECO:0008006" key="3">
    <source>
        <dbReference type="Google" id="ProtNLM"/>
    </source>
</evidence>
<dbReference type="KEGG" id="eus:EUTSA_v10015133mg"/>